<keyword evidence="4" id="KW-1185">Reference proteome</keyword>
<organism evidence="3 4">
    <name type="scientific">Streptomyces finlayi</name>
    <dbReference type="NCBI Taxonomy" id="67296"/>
    <lineage>
        <taxon>Bacteria</taxon>
        <taxon>Bacillati</taxon>
        <taxon>Actinomycetota</taxon>
        <taxon>Actinomycetes</taxon>
        <taxon>Kitasatosporales</taxon>
        <taxon>Streptomycetaceae</taxon>
        <taxon>Streptomyces</taxon>
    </lineage>
</organism>
<dbReference type="AlphaFoldDB" id="A0A7G7BTM9"/>
<name>A0A7G7BTM9_9ACTN</name>
<accession>A0A7G7BTM9</accession>
<evidence type="ECO:0000313" key="3">
    <source>
        <dbReference type="EMBL" id="QNE78694.1"/>
    </source>
</evidence>
<feature type="region of interest" description="Disordered" evidence="2">
    <location>
        <begin position="132"/>
        <end position="151"/>
    </location>
</feature>
<dbReference type="KEGG" id="sfiy:F0344_32510"/>
<proteinExistence type="inferred from homology"/>
<evidence type="ECO:0000256" key="1">
    <source>
        <dbReference type="ARBA" id="ARBA00005564"/>
    </source>
</evidence>
<dbReference type="InterPro" id="IPR019405">
    <property type="entry name" value="Lactonase_7-beta_prop"/>
</dbReference>
<dbReference type="GO" id="GO:0017057">
    <property type="term" value="F:6-phosphogluconolactonase activity"/>
    <property type="evidence" value="ECO:0007669"/>
    <property type="project" value="TreeGrafter"/>
</dbReference>
<sequence>MSGNSTGRAFIGSFTSAGGRGVTAVAVDRETGALTVLGSTDTVPDPSYLVSGLGPGGTVLYAVSETSEGAAAAFDVSQDVPLLLGTPQSVRGDGPTHLTLAAGRVVTANYGSGSVTVLPVRADGSLGAAESVLRHEGSGPDASRQAAPHAHEVLADPSGQWLLSVDLGTDSVRVCAVAPATGELRLHGETKLSPGTGPRHMAFHPAGRFAYVLGELEPTLTVCSWDAATGVLEPVAVTSVLPDSAIVDDEVRTYPAEVVVSHDGRFLWVANRGHDSISVLTLDVTGEKAALAATVGCGGDWPRDLSLDPSGQWLYAANERSGNVVWFAVDAETGMPRPAGSLDLPAPSCVAFA</sequence>
<dbReference type="GO" id="GO:0005829">
    <property type="term" value="C:cytosol"/>
    <property type="evidence" value="ECO:0007669"/>
    <property type="project" value="TreeGrafter"/>
</dbReference>
<dbReference type="EMBL" id="CP045702">
    <property type="protein sequence ID" value="QNE78694.1"/>
    <property type="molecule type" value="Genomic_DNA"/>
</dbReference>
<dbReference type="PANTHER" id="PTHR30344:SF1">
    <property type="entry name" value="6-PHOSPHOGLUCONOLACTONASE"/>
    <property type="match status" value="1"/>
</dbReference>
<gene>
    <name evidence="3" type="ORF">F0344_32510</name>
</gene>
<reference evidence="4" key="1">
    <citation type="submission" date="2019-10" db="EMBL/GenBank/DDBJ databases">
        <title>Antimicrobial potential of Antarctic Bacteria.</title>
        <authorList>
            <person name="Benaud N."/>
            <person name="Edwards R.J."/>
            <person name="Ferrari B.C."/>
        </authorList>
    </citation>
    <scope>NUCLEOTIDE SEQUENCE [LARGE SCALE GENOMIC DNA]</scope>
    <source>
        <strain evidence="4">NBSH44</strain>
    </source>
</reference>
<dbReference type="Gene3D" id="2.130.10.10">
    <property type="entry name" value="YVTN repeat-like/Quinoprotein amine dehydrogenase"/>
    <property type="match status" value="1"/>
</dbReference>
<dbReference type="InterPro" id="IPR015943">
    <property type="entry name" value="WD40/YVTN_repeat-like_dom_sf"/>
</dbReference>
<dbReference type="SUPFAM" id="SSF51004">
    <property type="entry name" value="C-terminal (heme d1) domain of cytochrome cd1-nitrite reductase"/>
    <property type="match status" value="1"/>
</dbReference>
<evidence type="ECO:0000313" key="4">
    <source>
        <dbReference type="Proteomes" id="UP000515307"/>
    </source>
</evidence>
<dbReference type="InterPro" id="IPR011048">
    <property type="entry name" value="Haem_d1_sf"/>
</dbReference>
<dbReference type="RefSeq" id="WP_185302152.1">
    <property type="nucleotide sequence ID" value="NZ_CP045702.1"/>
</dbReference>
<dbReference type="InterPro" id="IPR050282">
    <property type="entry name" value="Cycloisomerase_2"/>
</dbReference>
<dbReference type="Proteomes" id="UP000515307">
    <property type="component" value="Chromosome"/>
</dbReference>
<protein>
    <submittedName>
        <fullName evidence="3">Beta-propeller fold lactonase family protein</fullName>
    </submittedName>
</protein>
<comment type="similarity">
    <text evidence="1">Belongs to the cycloisomerase 2 family.</text>
</comment>
<dbReference type="PANTHER" id="PTHR30344">
    <property type="entry name" value="6-PHOSPHOGLUCONOLACTONASE-RELATED"/>
    <property type="match status" value="1"/>
</dbReference>
<dbReference type="Pfam" id="PF10282">
    <property type="entry name" value="Lactonase"/>
    <property type="match status" value="1"/>
</dbReference>
<evidence type="ECO:0000256" key="2">
    <source>
        <dbReference type="SAM" id="MobiDB-lite"/>
    </source>
</evidence>